<feature type="transmembrane region" description="Helical" evidence="1">
    <location>
        <begin position="105"/>
        <end position="126"/>
    </location>
</feature>
<dbReference type="AlphaFoldDB" id="A0A6A4VF43"/>
<evidence type="ECO:0000313" key="2">
    <source>
        <dbReference type="EMBL" id="KAF0289092.1"/>
    </source>
</evidence>
<feature type="transmembrane region" description="Helical" evidence="1">
    <location>
        <begin position="186"/>
        <end position="208"/>
    </location>
</feature>
<keyword evidence="3" id="KW-1185">Reference proteome</keyword>
<gene>
    <name evidence="2" type="ORF">FJT64_012603</name>
</gene>
<feature type="transmembrane region" description="Helical" evidence="1">
    <location>
        <begin position="59"/>
        <end position="85"/>
    </location>
</feature>
<name>A0A6A4VF43_AMPAM</name>
<proteinExistence type="predicted"/>
<keyword evidence="1" id="KW-0812">Transmembrane</keyword>
<protein>
    <submittedName>
        <fullName evidence="2">Uncharacterized protein</fullName>
    </submittedName>
</protein>
<feature type="transmembrane region" description="Helical" evidence="1">
    <location>
        <begin position="146"/>
        <end position="165"/>
    </location>
</feature>
<keyword evidence="1" id="KW-0472">Membrane</keyword>
<accession>A0A6A4VF43</accession>
<sequence>MVGCHLFMRAVQRCNRRRTAFNTLLLARAAVLQINLASEIVQLVTILQTWWTPPTSVCFGLGLLSGLCAFTITYLTMWLSLVRLLLLATARWTPKNAWRLTNNHIYAVVMMMYAPSAAYFTMKYIPTIPFYICAGLPIENRPSPNTTALGVLFLISTAANTLLLYADATLPPAPPRHRNVLSARRFALLTLCEQLLVLLWVPASALTAGVTRALLIRVLMIGQAGLMDTVGLALISPQLRLVLLGRRRRPVTPRRRAHKVVPVPTIRLELI</sequence>
<organism evidence="2 3">
    <name type="scientific">Amphibalanus amphitrite</name>
    <name type="common">Striped barnacle</name>
    <name type="synonym">Balanus amphitrite</name>
    <dbReference type="NCBI Taxonomy" id="1232801"/>
    <lineage>
        <taxon>Eukaryota</taxon>
        <taxon>Metazoa</taxon>
        <taxon>Ecdysozoa</taxon>
        <taxon>Arthropoda</taxon>
        <taxon>Crustacea</taxon>
        <taxon>Multicrustacea</taxon>
        <taxon>Cirripedia</taxon>
        <taxon>Thoracica</taxon>
        <taxon>Thoracicalcarea</taxon>
        <taxon>Balanomorpha</taxon>
        <taxon>Balanoidea</taxon>
        <taxon>Balanidae</taxon>
        <taxon>Amphibalaninae</taxon>
        <taxon>Amphibalanus</taxon>
    </lineage>
</organism>
<evidence type="ECO:0000313" key="3">
    <source>
        <dbReference type="Proteomes" id="UP000440578"/>
    </source>
</evidence>
<dbReference type="EMBL" id="VIIS01002062">
    <property type="protein sequence ID" value="KAF0289092.1"/>
    <property type="molecule type" value="Genomic_DNA"/>
</dbReference>
<feature type="transmembrane region" description="Helical" evidence="1">
    <location>
        <begin position="214"/>
        <end position="239"/>
    </location>
</feature>
<evidence type="ECO:0000256" key="1">
    <source>
        <dbReference type="SAM" id="Phobius"/>
    </source>
</evidence>
<dbReference type="Proteomes" id="UP000440578">
    <property type="component" value="Unassembled WGS sequence"/>
</dbReference>
<feature type="transmembrane region" description="Helical" evidence="1">
    <location>
        <begin position="21"/>
        <end position="47"/>
    </location>
</feature>
<keyword evidence="1" id="KW-1133">Transmembrane helix</keyword>
<reference evidence="2 3" key="1">
    <citation type="submission" date="2019-07" db="EMBL/GenBank/DDBJ databases">
        <title>Draft genome assembly of a fouling barnacle, Amphibalanus amphitrite (Darwin, 1854): The first reference genome for Thecostraca.</title>
        <authorList>
            <person name="Kim W."/>
        </authorList>
    </citation>
    <scope>NUCLEOTIDE SEQUENCE [LARGE SCALE GENOMIC DNA]</scope>
    <source>
        <strain evidence="2">SNU_AA5</strain>
        <tissue evidence="2">Soma without cirri and trophi</tissue>
    </source>
</reference>
<comment type="caution">
    <text evidence="2">The sequence shown here is derived from an EMBL/GenBank/DDBJ whole genome shotgun (WGS) entry which is preliminary data.</text>
</comment>